<keyword evidence="1" id="KW-0472">Membrane</keyword>
<keyword evidence="3" id="KW-1185">Reference proteome</keyword>
<dbReference type="Proteomes" id="UP000256838">
    <property type="component" value="Unassembled WGS sequence"/>
</dbReference>
<dbReference type="EMBL" id="QRGA01000005">
    <property type="protein sequence ID" value="RDU99245.1"/>
    <property type="molecule type" value="Genomic_DNA"/>
</dbReference>
<organism evidence="2 3">
    <name type="scientific">Trinickia dinghuensis</name>
    <dbReference type="NCBI Taxonomy" id="2291023"/>
    <lineage>
        <taxon>Bacteria</taxon>
        <taxon>Pseudomonadati</taxon>
        <taxon>Pseudomonadota</taxon>
        <taxon>Betaproteobacteria</taxon>
        <taxon>Burkholderiales</taxon>
        <taxon>Burkholderiaceae</taxon>
        <taxon>Trinickia</taxon>
    </lineage>
</organism>
<sequence length="70" mass="6919">MNSISPAQTGAAGAVTAAVVSVIAAVIKHYHIDLDGDAQVSIAVGIVAGAHWLAQTLIARASAKAVISAQ</sequence>
<name>A0A3D8K2Z8_9BURK</name>
<comment type="caution">
    <text evidence="2">The sequence shown here is derived from an EMBL/GenBank/DDBJ whole genome shotgun (WGS) entry which is preliminary data.</text>
</comment>
<feature type="transmembrane region" description="Helical" evidence="1">
    <location>
        <begin position="12"/>
        <end position="32"/>
    </location>
</feature>
<dbReference type="AlphaFoldDB" id="A0A3D8K2Z8"/>
<keyword evidence="1" id="KW-1133">Transmembrane helix</keyword>
<evidence type="ECO:0000256" key="1">
    <source>
        <dbReference type="SAM" id="Phobius"/>
    </source>
</evidence>
<evidence type="ECO:0000313" key="2">
    <source>
        <dbReference type="EMBL" id="RDU99245.1"/>
    </source>
</evidence>
<proteinExistence type="predicted"/>
<dbReference type="RefSeq" id="WP_115533219.1">
    <property type="nucleotide sequence ID" value="NZ_QRGA01000005.1"/>
</dbReference>
<evidence type="ECO:0008006" key="4">
    <source>
        <dbReference type="Google" id="ProtNLM"/>
    </source>
</evidence>
<evidence type="ECO:0000313" key="3">
    <source>
        <dbReference type="Proteomes" id="UP000256838"/>
    </source>
</evidence>
<dbReference type="OrthoDB" id="9958911at2"/>
<accession>A0A3D8K2Z8</accession>
<protein>
    <recommendedName>
        <fullName evidence="4">Holin</fullName>
    </recommendedName>
</protein>
<keyword evidence="1" id="KW-0812">Transmembrane</keyword>
<gene>
    <name evidence="2" type="ORF">DWV00_08985</name>
</gene>
<feature type="transmembrane region" description="Helical" evidence="1">
    <location>
        <begin position="38"/>
        <end position="54"/>
    </location>
</feature>
<reference evidence="2 3" key="1">
    <citation type="submission" date="2018-08" db="EMBL/GenBank/DDBJ databases">
        <title>Paraburkholderia sp. DHOM06 isolated from forest soil.</title>
        <authorList>
            <person name="Gao Z.-H."/>
            <person name="Qiu L.-H."/>
        </authorList>
    </citation>
    <scope>NUCLEOTIDE SEQUENCE [LARGE SCALE GENOMIC DNA]</scope>
    <source>
        <strain evidence="2 3">DHOM06</strain>
    </source>
</reference>